<reference evidence="2" key="2">
    <citation type="journal article" date="2015" name="Data Brief">
        <title>Shoot transcriptome of the giant reed, Arundo donax.</title>
        <authorList>
            <person name="Barrero R.A."/>
            <person name="Guerrero F.D."/>
            <person name="Moolhuijzen P."/>
            <person name="Goolsby J.A."/>
            <person name="Tidwell J."/>
            <person name="Bellgard S.E."/>
            <person name="Bellgard M.I."/>
        </authorList>
    </citation>
    <scope>NUCLEOTIDE SEQUENCE</scope>
    <source>
        <tissue evidence="2">Shoot tissue taken approximately 20 cm above the soil surface</tissue>
    </source>
</reference>
<dbReference type="AlphaFoldDB" id="A0A0A8ZLD1"/>
<protein>
    <submittedName>
        <fullName evidence="2">Uncharacterized protein</fullName>
    </submittedName>
</protein>
<proteinExistence type="predicted"/>
<organism evidence="2">
    <name type="scientific">Arundo donax</name>
    <name type="common">Giant reed</name>
    <name type="synonym">Donax arundinaceus</name>
    <dbReference type="NCBI Taxonomy" id="35708"/>
    <lineage>
        <taxon>Eukaryota</taxon>
        <taxon>Viridiplantae</taxon>
        <taxon>Streptophyta</taxon>
        <taxon>Embryophyta</taxon>
        <taxon>Tracheophyta</taxon>
        <taxon>Spermatophyta</taxon>
        <taxon>Magnoliopsida</taxon>
        <taxon>Liliopsida</taxon>
        <taxon>Poales</taxon>
        <taxon>Poaceae</taxon>
        <taxon>PACMAD clade</taxon>
        <taxon>Arundinoideae</taxon>
        <taxon>Arundineae</taxon>
        <taxon>Arundo</taxon>
    </lineage>
</organism>
<accession>A0A0A8ZLD1</accession>
<feature type="region of interest" description="Disordered" evidence="1">
    <location>
        <begin position="1"/>
        <end position="44"/>
    </location>
</feature>
<evidence type="ECO:0000256" key="1">
    <source>
        <dbReference type="SAM" id="MobiDB-lite"/>
    </source>
</evidence>
<sequence length="98" mass="11005">MLPDHPSDLDRPSLSPGKKESDYFGGPNDRSLHRDSEYFGGSGRRSMDKEIELFGDDGVTLRISATELGRTSALYQDRRSPPLPRAMLEPIDFSEFLC</sequence>
<dbReference type="EMBL" id="GBRH01257676">
    <property type="protein sequence ID" value="JAD40219.1"/>
    <property type="molecule type" value="Transcribed_RNA"/>
</dbReference>
<name>A0A0A8ZLD1_ARUDO</name>
<evidence type="ECO:0000313" key="2">
    <source>
        <dbReference type="EMBL" id="JAD40219.1"/>
    </source>
</evidence>
<feature type="compositionally biased region" description="Basic and acidic residues" evidence="1">
    <location>
        <begin position="1"/>
        <end position="22"/>
    </location>
</feature>
<reference evidence="2" key="1">
    <citation type="submission" date="2014-09" db="EMBL/GenBank/DDBJ databases">
        <authorList>
            <person name="Magalhaes I.L.F."/>
            <person name="Oliveira U."/>
            <person name="Santos F.R."/>
            <person name="Vidigal T.H.D.A."/>
            <person name="Brescovit A.D."/>
            <person name="Santos A.J."/>
        </authorList>
    </citation>
    <scope>NUCLEOTIDE SEQUENCE</scope>
    <source>
        <tissue evidence="2">Shoot tissue taken approximately 20 cm above the soil surface</tissue>
    </source>
</reference>